<keyword evidence="4" id="KW-1185">Reference proteome</keyword>
<organism evidence="2 4">
    <name type="scientific">Medicago truncatula</name>
    <name type="common">Barrel medic</name>
    <name type="synonym">Medicago tribuloides</name>
    <dbReference type="NCBI Taxonomy" id="3880"/>
    <lineage>
        <taxon>Eukaryota</taxon>
        <taxon>Viridiplantae</taxon>
        <taxon>Streptophyta</taxon>
        <taxon>Embryophyta</taxon>
        <taxon>Tracheophyta</taxon>
        <taxon>Spermatophyta</taxon>
        <taxon>Magnoliopsida</taxon>
        <taxon>eudicotyledons</taxon>
        <taxon>Gunneridae</taxon>
        <taxon>Pentapetalae</taxon>
        <taxon>rosids</taxon>
        <taxon>fabids</taxon>
        <taxon>Fabales</taxon>
        <taxon>Fabaceae</taxon>
        <taxon>Papilionoideae</taxon>
        <taxon>50 kb inversion clade</taxon>
        <taxon>NPAAA clade</taxon>
        <taxon>Hologalegina</taxon>
        <taxon>IRL clade</taxon>
        <taxon>Trifolieae</taxon>
        <taxon>Medicago</taxon>
    </lineage>
</organism>
<accession>A0A072TIL2</accession>
<dbReference type="PANTHER" id="PTHR48154">
    <property type="entry name" value="PROTEIN, PUTATIVE-RELATED"/>
    <property type="match status" value="1"/>
</dbReference>
<evidence type="ECO:0000259" key="1">
    <source>
        <dbReference type="Pfam" id="PF24924"/>
    </source>
</evidence>
<protein>
    <recommendedName>
        <fullName evidence="1">DUF7745 domain-containing protein</fullName>
    </recommendedName>
</protein>
<name>A0A072TIL2_MEDTR</name>
<feature type="domain" description="DUF7745" evidence="1">
    <location>
        <begin position="5"/>
        <end position="144"/>
    </location>
</feature>
<feature type="domain" description="DUF7745" evidence="1">
    <location>
        <begin position="147"/>
        <end position="223"/>
    </location>
</feature>
<reference evidence="2 4" key="1">
    <citation type="journal article" date="2011" name="Nature">
        <title>The Medicago genome provides insight into the evolution of rhizobial symbioses.</title>
        <authorList>
            <person name="Young N.D."/>
            <person name="Debelle F."/>
            <person name="Oldroyd G.E."/>
            <person name="Geurts R."/>
            <person name="Cannon S.B."/>
            <person name="Udvardi M.K."/>
            <person name="Benedito V.A."/>
            <person name="Mayer K.F."/>
            <person name="Gouzy J."/>
            <person name="Schoof H."/>
            <person name="Van de Peer Y."/>
            <person name="Proost S."/>
            <person name="Cook D.R."/>
            <person name="Meyers B.C."/>
            <person name="Spannagl M."/>
            <person name="Cheung F."/>
            <person name="De Mita S."/>
            <person name="Krishnakumar V."/>
            <person name="Gundlach H."/>
            <person name="Zhou S."/>
            <person name="Mudge J."/>
            <person name="Bharti A.K."/>
            <person name="Murray J.D."/>
            <person name="Naoumkina M.A."/>
            <person name="Rosen B."/>
            <person name="Silverstein K.A."/>
            <person name="Tang H."/>
            <person name="Rombauts S."/>
            <person name="Zhao P.X."/>
            <person name="Zhou P."/>
            <person name="Barbe V."/>
            <person name="Bardou P."/>
            <person name="Bechner M."/>
            <person name="Bellec A."/>
            <person name="Berger A."/>
            <person name="Berges H."/>
            <person name="Bidwell S."/>
            <person name="Bisseling T."/>
            <person name="Choisne N."/>
            <person name="Couloux A."/>
            <person name="Denny R."/>
            <person name="Deshpande S."/>
            <person name="Dai X."/>
            <person name="Doyle J.J."/>
            <person name="Dudez A.M."/>
            <person name="Farmer A.D."/>
            <person name="Fouteau S."/>
            <person name="Franken C."/>
            <person name="Gibelin C."/>
            <person name="Gish J."/>
            <person name="Goldstein S."/>
            <person name="Gonzalez A.J."/>
            <person name="Green P.J."/>
            <person name="Hallab A."/>
            <person name="Hartog M."/>
            <person name="Hua A."/>
            <person name="Humphray S.J."/>
            <person name="Jeong D.H."/>
            <person name="Jing Y."/>
            <person name="Jocker A."/>
            <person name="Kenton S.M."/>
            <person name="Kim D.J."/>
            <person name="Klee K."/>
            <person name="Lai H."/>
            <person name="Lang C."/>
            <person name="Lin S."/>
            <person name="Macmil S.L."/>
            <person name="Magdelenat G."/>
            <person name="Matthews L."/>
            <person name="McCorrison J."/>
            <person name="Monaghan E.L."/>
            <person name="Mun J.H."/>
            <person name="Najar F.Z."/>
            <person name="Nicholson C."/>
            <person name="Noirot C."/>
            <person name="O'Bleness M."/>
            <person name="Paule C.R."/>
            <person name="Poulain J."/>
            <person name="Prion F."/>
            <person name="Qin B."/>
            <person name="Qu C."/>
            <person name="Retzel E.F."/>
            <person name="Riddle C."/>
            <person name="Sallet E."/>
            <person name="Samain S."/>
            <person name="Samson N."/>
            <person name="Sanders I."/>
            <person name="Saurat O."/>
            <person name="Scarpelli C."/>
            <person name="Schiex T."/>
            <person name="Segurens B."/>
            <person name="Severin A.J."/>
            <person name="Sherrier D.J."/>
            <person name="Shi R."/>
            <person name="Sims S."/>
            <person name="Singer S.R."/>
            <person name="Sinharoy S."/>
            <person name="Sterck L."/>
            <person name="Viollet A."/>
            <person name="Wang B.B."/>
            <person name="Wang K."/>
            <person name="Wang M."/>
            <person name="Wang X."/>
            <person name="Warfsmann J."/>
            <person name="Weissenbach J."/>
            <person name="White D.D."/>
            <person name="White J.D."/>
            <person name="Wiley G.B."/>
            <person name="Wincker P."/>
            <person name="Xing Y."/>
            <person name="Yang L."/>
            <person name="Yao Z."/>
            <person name="Ying F."/>
            <person name="Zhai J."/>
            <person name="Zhou L."/>
            <person name="Zuber A."/>
            <person name="Denarie J."/>
            <person name="Dixon R.A."/>
            <person name="May G.D."/>
            <person name="Schwartz D.C."/>
            <person name="Rogers J."/>
            <person name="Quetier F."/>
            <person name="Town C.D."/>
            <person name="Roe B.A."/>
        </authorList>
    </citation>
    <scope>NUCLEOTIDE SEQUENCE [LARGE SCALE GENOMIC DNA]</scope>
    <source>
        <strain evidence="2">A17</strain>
        <strain evidence="3 4">cv. Jemalong A17</strain>
    </source>
</reference>
<dbReference type="EnsemblPlants" id="KEH17056">
    <property type="protein sequence ID" value="KEH17056"/>
    <property type="gene ID" value="MTR_0048s0010"/>
</dbReference>
<reference evidence="3" key="3">
    <citation type="submission" date="2015-06" db="UniProtKB">
        <authorList>
            <consortium name="EnsemblPlants"/>
        </authorList>
    </citation>
    <scope>IDENTIFICATION</scope>
    <source>
        <strain evidence="3">cv. Jemalong A17</strain>
    </source>
</reference>
<dbReference type="HOGENOM" id="CLU_034345_0_0_1"/>
<gene>
    <name evidence="2" type="ORF">MTR_0048s0010</name>
</gene>
<evidence type="ECO:0000313" key="2">
    <source>
        <dbReference type="EMBL" id="KEH17056.1"/>
    </source>
</evidence>
<evidence type="ECO:0000313" key="3">
    <source>
        <dbReference type="EnsemblPlants" id="KEH17056"/>
    </source>
</evidence>
<proteinExistence type="predicted"/>
<evidence type="ECO:0000313" key="4">
    <source>
        <dbReference type="Proteomes" id="UP000002051"/>
    </source>
</evidence>
<dbReference type="EMBL" id="KL402773">
    <property type="protein sequence ID" value="KEH17056.1"/>
    <property type="molecule type" value="Genomic_DNA"/>
</dbReference>
<dbReference type="Pfam" id="PF24924">
    <property type="entry name" value="DUF7745"/>
    <property type="match status" value="2"/>
</dbReference>
<dbReference type="Proteomes" id="UP000002051">
    <property type="component" value="Unassembled WGS sequence"/>
</dbReference>
<dbReference type="PANTHER" id="PTHR48154:SF1">
    <property type="entry name" value="PROTEIN, PUTATIVE-RELATED"/>
    <property type="match status" value="1"/>
</dbReference>
<reference evidence="2 4" key="2">
    <citation type="journal article" date="2014" name="BMC Genomics">
        <title>An improved genome release (version Mt4.0) for the model legume Medicago truncatula.</title>
        <authorList>
            <person name="Tang H."/>
            <person name="Krishnakumar V."/>
            <person name="Bidwell S."/>
            <person name="Rosen B."/>
            <person name="Chan A."/>
            <person name="Zhou S."/>
            <person name="Gentzbittel L."/>
            <person name="Childs K.L."/>
            <person name="Yandell M."/>
            <person name="Gundlach H."/>
            <person name="Mayer K.F."/>
            <person name="Schwartz D.C."/>
            <person name="Town C.D."/>
        </authorList>
    </citation>
    <scope>GENOME REANNOTATION</scope>
    <source>
        <strain evidence="2">A17</strain>
        <strain evidence="3 4">cv. Jemalong A17</strain>
    </source>
</reference>
<dbReference type="AlphaFoldDB" id="A0A072TIL2"/>
<dbReference type="InterPro" id="IPR056647">
    <property type="entry name" value="DUF7745"/>
</dbReference>
<sequence>MLKNPGHFQDRYGNLLNILKTKVDVMLLNTLVQFYDPIYHGFTFPDFQLFPTLEEYSHWVGLPVLDEVPFHAFGPIPRIPTIAKALHLEVADIKDKFTPKDGLPCLPYNFLHQKATTCFEKSKTEDFESILALLIYGIVLFPSPEPIPWSQKLMTWTPRDIDWFNPACDPEFIIDSCGDINNVPLGTRGGISYSPILARQHLGYYMEMNPVYLILDRDFFLYKKMIRIKECSSRKPANKLKMPYPRQRIVTSTVLAIPLPSPPESLEGYQKQLDIERREKSMWEMKYRKKEQEYDTLKNLLDQQFRANHQEKEENIRLRAALQEKEDFLDKVCPGRKKRRMDLFDGPHSDFED</sequence>